<evidence type="ECO:0000313" key="2">
    <source>
        <dbReference type="EMBL" id="PIZ39272.1"/>
    </source>
</evidence>
<comment type="caution">
    <text evidence="2">The sequence shown here is derived from an EMBL/GenBank/DDBJ whole genome shotgun (WGS) entry which is preliminary data.</text>
</comment>
<protein>
    <submittedName>
        <fullName evidence="2">Uncharacterized protein</fullName>
    </submittedName>
</protein>
<dbReference type="Proteomes" id="UP000230956">
    <property type="component" value="Unassembled WGS sequence"/>
</dbReference>
<dbReference type="RefSeq" id="WP_286677445.1">
    <property type="nucleotide sequence ID" value="NZ_MNXI01000007.1"/>
</dbReference>
<evidence type="ECO:0000313" key="3">
    <source>
        <dbReference type="Proteomes" id="UP000230956"/>
    </source>
</evidence>
<gene>
    <name evidence="2" type="ORF">COY37_05215</name>
</gene>
<evidence type="ECO:0000256" key="1">
    <source>
        <dbReference type="SAM" id="Phobius"/>
    </source>
</evidence>
<accession>A0A2M7T881</accession>
<name>A0A2M7T881_9ACTN</name>
<organism evidence="2 3">
    <name type="scientific">Candidatus Aquicultor secundus</name>
    <dbReference type="NCBI Taxonomy" id="1973895"/>
    <lineage>
        <taxon>Bacteria</taxon>
        <taxon>Bacillati</taxon>
        <taxon>Actinomycetota</taxon>
        <taxon>Candidatus Aquicultoria</taxon>
        <taxon>Candidatus Aquicultorales</taxon>
        <taxon>Candidatus Aquicultoraceae</taxon>
        <taxon>Candidatus Aquicultor</taxon>
    </lineage>
</organism>
<keyword evidence="1" id="KW-0812">Transmembrane</keyword>
<reference evidence="3" key="1">
    <citation type="submission" date="2017-09" db="EMBL/GenBank/DDBJ databases">
        <title>Depth-based differentiation of microbial function through sediment-hosted aquifers and enrichment of novel symbionts in the deep terrestrial subsurface.</title>
        <authorList>
            <person name="Probst A.J."/>
            <person name="Ladd B."/>
            <person name="Jarett J.K."/>
            <person name="Geller-Mcgrath D.E."/>
            <person name="Sieber C.M.K."/>
            <person name="Emerson J.B."/>
            <person name="Anantharaman K."/>
            <person name="Thomas B.C."/>
            <person name="Malmstrom R."/>
            <person name="Stieglmeier M."/>
            <person name="Klingl A."/>
            <person name="Woyke T."/>
            <person name="Ryan C.M."/>
            <person name="Banfield J.F."/>
        </authorList>
    </citation>
    <scope>NUCLEOTIDE SEQUENCE [LARGE SCALE GENOMIC DNA]</scope>
</reference>
<keyword evidence="1" id="KW-0472">Membrane</keyword>
<keyword evidence="1" id="KW-1133">Transmembrane helix</keyword>
<proteinExistence type="predicted"/>
<feature type="transmembrane region" description="Helical" evidence="1">
    <location>
        <begin position="21"/>
        <end position="44"/>
    </location>
</feature>
<sequence length="238" mass="26171">MIKVVPILKLRRLLRPSTVRLIVLSLIVTANIAVAAPAFATHLFDGGSRWVANNTGAAATIETAVNPTVASGGSSSAWPMVVGYYDADQQYIQVGWCKDYPQSAPVYFWEYSNYHSPNQIHYMKYLGTSTIGSYNDFMVGRDSSTWYAKINGNIVGTVGYSALGIEGYRTDFLGETFTRSDHMPGITSNKNSFGSLQYKDSSFVWHTQTVGSVINDATDIYANNAVAGAASFWIWDKR</sequence>
<dbReference type="EMBL" id="PFNG01000125">
    <property type="protein sequence ID" value="PIZ39272.1"/>
    <property type="molecule type" value="Genomic_DNA"/>
</dbReference>
<dbReference type="AlphaFoldDB" id="A0A2M7T881"/>